<dbReference type="Pfam" id="PF00627">
    <property type="entry name" value="UBA"/>
    <property type="match status" value="1"/>
</dbReference>
<dbReference type="InterPro" id="IPR015496">
    <property type="entry name" value="Ubiquilin"/>
</dbReference>
<dbReference type="PANTHER" id="PTHR10677">
    <property type="entry name" value="UBIQUILIN"/>
    <property type="match status" value="1"/>
</dbReference>
<dbReference type="Pfam" id="PF23195">
    <property type="entry name" value="UBQLN1"/>
    <property type="match status" value="1"/>
</dbReference>
<evidence type="ECO:0000259" key="3">
    <source>
        <dbReference type="PROSITE" id="PS50030"/>
    </source>
</evidence>
<dbReference type="GO" id="GO:0005829">
    <property type="term" value="C:cytosol"/>
    <property type="evidence" value="ECO:0007669"/>
    <property type="project" value="TreeGrafter"/>
</dbReference>
<dbReference type="SUPFAM" id="SSF46934">
    <property type="entry name" value="UBA-like"/>
    <property type="match status" value="1"/>
</dbReference>
<dbReference type="Gene3D" id="1.10.8.10">
    <property type="entry name" value="DNA helicase RuvA subunit, C-terminal domain"/>
    <property type="match status" value="1"/>
</dbReference>
<evidence type="ECO:0000256" key="1">
    <source>
        <dbReference type="ARBA" id="ARBA00074668"/>
    </source>
</evidence>
<dbReference type="FunFam" id="3.10.20.90:FF:000095">
    <property type="entry name" value="Ubiquilin 4"/>
    <property type="match status" value="1"/>
</dbReference>
<sequence length="557" mass="59615">MAEGGSKRINVVVKTPKDKKTVEVDEDSGIKDFKILVAQKFESEPEQLVLIFAGKIMKDTDTLKMHNIKDNLTVHLVIKAPTRSNEQPARAPADVRQTPFGLNQFGGLAGMEALGAGSNTFMDLQARMQNEMLGNGDMLRSLMDNPLVQQMMNNPETMRQLITSNPQMQDLMQRNPEISHMLNNPDLLRQTMELARNPSMLQELMRSHDRAMSNLESVPGGYSALQRIYRDIQEPMMNAATESFGRNPFAGLVEGGGSAAGVNPQQGTENRNPLPNPWGGSGSALNGTGTGGPGSGTGVGGNGTGGDLPPNNIMNTPAMRSLLQQMADNPAMMQNLLNAPYTRSMMESMSQDPEMASRLLSTSPLLSNNPALQEQVRQMMPQFMSQMQNPEMMNMLTNPEAMNAILQIQQGMEQLRSAAPGFVGTLGIPPPPPGVNSASDPASGDTNSGSGASVNNISPSSGTNASGNPAAGGPSLAPGGGPNAQLFNDFMMRMLNGMSNNTDSTQPPEVRYQSQLEQLAAMGFANREANLQALIATFGDINAAVERLLSLNQLSLS</sequence>
<dbReference type="InterPro" id="IPR000626">
    <property type="entry name" value="Ubiquitin-like_dom"/>
</dbReference>
<dbReference type="GO" id="GO:0006511">
    <property type="term" value="P:ubiquitin-dependent protein catabolic process"/>
    <property type="evidence" value="ECO:0007669"/>
    <property type="project" value="TreeGrafter"/>
</dbReference>
<evidence type="ECO:0000259" key="4">
    <source>
        <dbReference type="PROSITE" id="PS50053"/>
    </source>
</evidence>
<accession>A0A6P4IY39</accession>
<dbReference type="InterPro" id="IPR029071">
    <property type="entry name" value="Ubiquitin-like_domsf"/>
</dbReference>
<dbReference type="CDD" id="cd14399">
    <property type="entry name" value="UBA_PLICs"/>
    <property type="match status" value="1"/>
</dbReference>
<dbReference type="GeneID" id="108082927"/>
<name>A0A6P4IY39_DROKI</name>
<dbReference type="RefSeq" id="XP_017034007.1">
    <property type="nucleotide sequence ID" value="XM_017178518.1"/>
</dbReference>
<evidence type="ECO:0000313" key="5">
    <source>
        <dbReference type="Proteomes" id="UP001652661"/>
    </source>
</evidence>
<reference evidence="6" key="1">
    <citation type="submission" date="2025-04" db="UniProtKB">
        <authorList>
            <consortium name="RefSeq"/>
        </authorList>
    </citation>
    <scope>IDENTIFICATION</scope>
    <source>
        <strain evidence="7">14028-0561.14</strain>
        <tissue evidence="7">Whole fly</tissue>
    </source>
</reference>
<feature type="compositionally biased region" description="Polar residues" evidence="2">
    <location>
        <begin position="263"/>
        <end position="273"/>
    </location>
</feature>
<dbReference type="GO" id="GO:0031593">
    <property type="term" value="F:polyubiquitin modification-dependent protein binding"/>
    <property type="evidence" value="ECO:0007669"/>
    <property type="project" value="TreeGrafter"/>
</dbReference>
<feature type="compositionally biased region" description="Polar residues" evidence="2">
    <location>
        <begin position="436"/>
        <end position="459"/>
    </location>
</feature>
<dbReference type="RefSeq" id="XP_070144765.1">
    <property type="nucleotide sequence ID" value="XM_070288664.1"/>
</dbReference>
<dbReference type="OrthoDB" id="9450922at2759"/>
<gene>
    <name evidence="6" type="primary">LOC108082927</name>
    <name evidence="7" type="synonym">Ubqn</name>
</gene>
<feature type="region of interest" description="Disordered" evidence="2">
    <location>
        <begin position="421"/>
        <end position="483"/>
    </location>
</feature>
<feature type="region of interest" description="Disordered" evidence="2">
    <location>
        <begin position="251"/>
        <end position="309"/>
    </location>
</feature>
<dbReference type="PROSITE" id="PS50030">
    <property type="entry name" value="UBA"/>
    <property type="match status" value="1"/>
</dbReference>
<dbReference type="SMART" id="SM00727">
    <property type="entry name" value="STI1"/>
    <property type="match status" value="4"/>
</dbReference>
<proteinExistence type="predicted"/>
<evidence type="ECO:0000313" key="7">
    <source>
        <dbReference type="RefSeq" id="XP_070144765.1"/>
    </source>
</evidence>
<dbReference type="Proteomes" id="UP001652661">
    <property type="component" value="Chromosome X"/>
</dbReference>
<evidence type="ECO:0000313" key="6">
    <source>
        <dbReference type="RefSeq" id="XP_017034007.1"/>
    </source>
</evidence>
<dbReference type="CDD" id="cd01808">
    <property type="entry name" value="Ubl_PLICs"/>
    <property type="match status" value="1"/>
</dbReference>
<dbReference type="InterPro" id="IPR006636">
    <property type="entry name" value="STI1_HS-bd"/>
</dbReference>
<dbReference type="InterPro" id="IPR009060">
    <property type="entry name" value="UBA-like_sf"/>
</dbReference>
<dbReference type="Gene3D" id="3.10.20.90">
    <property type="entry name" value="Phosphatidylinositol 3-kinase Catalytic Subunit, Chain A, domain 1"/>
    <property type="match status" value="1"/>
</dbReference>
<keyword evidence="5" id="KW-1185">Reference proteome</keyword>
<dbReference type="Gene3D" id="1.10.260.100">
    <property type="match status" value="1"/>
</dbReference>
<organism evidence="5 6">
    <name type="scientific">Drosophila kikkawai</name>
    <name type="common">Fruit fly</name>
    <dbReference type="NCBI Taxonomy" id="30033"/>
    <lineage>
        <taxon>Eukaryota</taxon>
        <taxon>Metazoa</taxon>
        <taxon>Ecdysozoa</taxon>
        <taxon>Arthropoda</taxon>
        <taxon>Hexapoda</taxon>
        <taxon>Insecta</taxon>
        <taxon>Pterygota</taxon>
        <taxon>Neoptera</taxon>
        <taxon>Endopterygota</taxon>
        <taxon>Diptera</taxon>
        <taxon>Brachycera</taxon>
        <taxon>Muscomorpha</taxon>
        <taxon>Ephydroidea</taxon>
        <taxon>Drosophilidae</taxon>
        <taxon>Drosophila</taxon>
        <taxon>Sophophora</taxon>
    </lineage>
</organism>
<dbReference type="PROSITE" id="PS50053">
    <property type="entry name" value="UBIQUITIN_2"/>
    <property type="match status" value="1"/>
</dbReference>
<dbReference type="SMART" id="SM00213">
    <property type="entry name" value="UBQ"/>
    <property type="match status" value="1"/>
</dbReference>
<dbReference type="AlphaFoldDB" id="A0A6P4IY39"/>
<feature type="compositionally biased region" description="Low complexity" evidence="2">
    <location>
        <begin position="460"/>
        <end position="477"/>
    </location>
</feature>
<dbReference type="SMART" id="SM00165">
    <property type="entry name" value="UBA"/>
    <property type="match status" value="1"/>
</dbReference>
<dbReference type="SUPFAM" id="SSF54236">
    <property type="entry name" value="Ubiquitin-like"/>
    <property type="match status" value="1"/>
</dbReference>
<dbReference type="FunFam" id="1.10.260.100:FF:000001">
    <property type="entry name" value="Ubiquilin 1"/>
    <property type="match status" value="1"/>
</dbReference>
<dbReference type="InterPro" id="IPR015940">
    <property type="entry name" value="UBA"/>
</dbReference>
<dbReference type="Pfam" id="PF00240">
    <property type="entry name" value="ubiquitin"/>
    <property type="match status" value="1"/>
</dbReference>
<protein>
    <recommendedName>
        <fullName evidence="1">Ubiquilin-like protein</fullName>
    </recommendedName>
</protein>
<dbReference type="FunFam" id="1.10.8.10:FF:000077">
    <property type="entry name" value="Ubiquilin like"/>
    <property type="match status" value="1"/>
</dbReference>
<feature type="domain" description="Ubiquitin-like" evidence="4">
    <location>
        <begin position="9"/>
        <end position="79"/>
    </location>
</feature>
<dbReference type="PANTHER" id="PTHR10677:SF3">
    <property type="entry name" value="FI07626P-RELATED"/>
    <property type="match status" value="1"/>
</dbReference>
<feature type="compositionally biased region" description="Gly residues" evidence="2">
    <location>
        <begin position="288"/>
        <end position="306"/>
    </location>
</feature>
<evidence type="ECO:0000256" key="2">
    <source>
        <dbReference type="SAM" id="MobiDB-lite"/>
    </source>
</evidence>
<feature type="domain" description="UBA" evidence="3">
    <location>
        <begin position="509"/>
        <end position="551"/>
    </location>
</feature>